<feature type="region of interest" description="Disordered" evidence="1">
    <location>
        <begin position="831"/>
        <end position="852"/>
    </location>
</feature>
<dbReference type="OrthoDB" id="10668556at2759"/>
<evidence type="ECO:0000313" key="3">
    <source>
        <dbReference type="Proteomes" id="UP000825935"/>
    </source>
</evidence>
<organism evidence="2 3">
    <name type="scientific">Ceratopteris richardii</name>
    <name type="common">Triangle waterfern</name>
    <dbReference type="NCBI Taxonomy" id="49495"/>
    <lineage>
        <taxon>Eukaryota</taxon>
        <taxon>Viridiplantae</taxon>
        <taxon>Streptophyta</taxon>
        <taxon>Embryophyta</taxon>
        <taxon>Tracheophyta</taxon>
        <taxon>Polypodiopsida</taxon>
        <taxon>Polypodiidae</taxon>
        <taxon>Polypodiales</taxon>
        <taxon>Pteridineae</taxon>
        <taxon>Pteridaceae</taxon>
        <taxon>Parkerioideae</taxon>
        <taxon>Ceratopteris</taxon>
    </lineage>
</organism>
<keyword evidence="3" id="KW-1185">Reference proteome</keyword>
<accession>A0A8T2RIV0</accession>
<feature type="region of interest" description="Disordered" evidence="1">
    <location>
        <begin position="681"/>
        <end position="709"/>
    </location>
</feature>
<feature type="compositionally biased region" description="Low complexity" evidence="1">
    <location>
        <begin position="259"/>
        <end position="276"/>
    </location>
</feature>
<evidence type="ECO:0000256" key="1">
    <source>
        <dbReference type="SAM" id="MobiDB-lite"/>
    </source>
</evidence>
<dbReference type="AlphaFoldDB" id="A0A8T2RIV0"/>
<dbReference type="EMBL" id="CM035432">
    <property type="protein sequence ID" value="KAH7295764.1"/>
    <property type="molecule type" value="Genomic_DNA"/>
</dbReference>
<feature type="region of interest" description="Disordered" evidence="1">
    <location>
        <begin position="69"/>
        <end position="112"/>
    </location>
</feature>
<sequence>MAERPIQVKDATTAFQQLKQQPEVLMYDSSNATATLIKPSQLSPLKAASSTPSPTHPFIYLDSTSTASLSHLLPPSHTSSQNGQRKSSRRTSASSDSSSLSPERSPSKPQEVVVGSVFPKSVSIEQHLQRNHAGRDESMQDFILQRFLPAAKAVAEDHDCTAYSPGKHHLSPMSSTTSRSSFRKAIPKADYVHEKKNTSSPTSAGVSKTVTWSPRLSSNEEGDSESVEHVASTKNCGIFRVGLKTAASRVNNLVNSSAHALSKSKSSGGTASSSHETSSDEDDIIPKVKVLSESSRKQRFNSLSVPSSSSPTTTATLDTIQKRASSLKKDPGQTHLIHSKNAYSALDSSPMFSQCVASPSNCQINELQANAITMQGSSLSVPSSSSPTTTATLDTIQKRASSLKKDPGQTHLIHSKNAYSALDSSPMFSQCVASPSNCQINELQANAITMQGSSCHDTDNCKSALQGSSYHDFVNCDNVSSGSSLNNHFSQNGDDFEASKRASPCPGPIKEGCLRQATTKDTFKSPSEDENIEFFDALSRFDTLGSPRSNVTSQENGSTKSHNDTKSPLKQNVGEHDLIQTHPACIGRVENSGSNVYFKDNEVVPCKGHSEGSTKGGSMTPAPVVLQKRTKKYPQDGKDGHRMGNPSTQKTPSSSSVLGWPLGITSFQQGAGLAHKQVMKEGTNGDSSNIHVGSAKAQTEGQGNSDRRNFNDNLNIQYTSKTSSEKVTKAFGKCDVNTSFLMNGLDPALPLKVSIGVSSPPVPPAPRGSWLGKALALKESKPASLVTLQAEERVLPVKKKVGFTLTGGEKKEVKWEDVVKGSHMHPEKFSFTEENRHHHHPANQNPLKPLTL</sequence>
<dbReference type="Proteomes" id="UP000825935">
    <property type="component" value="Chromosome 27"/>
</dbReference>
<evidence type="ECO:0000313" key="2">
    <source>
        <dbReference type="EMBL" id="KAH7295764.1"/>
    </source>
</evidence>
<feature type="compositionally biased region" description="Polar residues" evidence="1">
    <location>
        <begin position="546"/>
        <end position="560"/>
    </location>
</feature>
<proteinExistence type="predicted"/>
<name>A0A8T2RIV0_CERRI</name>
<feature type="compositionally biased region" description="Polar residues" evidence="1">
    <location>
        <begin position="645"/>
        <end position="657"/>
    </location>
</feature>
<feature type="compositionally biased region" description="Low complexity" evidence="1">
    <location>
        <begin position="90"/>
        <end position="109"/>
    </location>
</feature>
<feature type="compositionally biased region" description="Polar residues" evidence="1">
    <location>
        <begin position="198"/>
        <end position="219"/>
    </location>
</feature>
<feature type="compositionally biased region" description="Low complexity" evidence="1">
    <location>
        <begin position="69"/>
        <end position="80"/>
    </location>
</feature>
<feature type="region of interest" description="Disordered" evidence="1">
    <location>
        <begin position="545"/>
        <end position="570"/>
    </location>
</feature>
<feature type="compositionally biased region" description="Basic and acidic residues" evidence="1">
    <location>
        <begin position="633"/>
        <end position="642"/>
    </location>
</feature>
<comment type="caution">
    <text evidence="2">The sequence shown here is derived from an EMBL/GenBank/DDBJ whole genome shotgun (WGS) entry which is preliminary data.</text>
</comment>
<feature type="region of interest" description="Disordered" evidence="1">
    <location>
        <begin position="259"/>
        <end position="285"/>
    </location>
</feature>
<protein>
    <submittedName>
        <fullName evidence="2">Uncharacterized protein</fullName>
    </submittedName>
</protein>
<feature type="compositionally biased region" description="Polar residues" evidence="1">
    <location>
        <begin position="684"/>
        <end position="704"/>
    </location>
</feature>
<feature type="region of interest" description="Disordered" evidence="1">
    <location>
        <begin position="632"/>
        <end position="657"/>
    </location>
</feature>
<feature type="compositionally biased region" description="Basic and acidic residues" evidence="1">
    <location>
        <begin position="561"/>
        <end position="570"/>
    </location>
</feature>
<reference evidence="2 3" key="1">
    <citation type="submission" date="2021-08" db="EMBL/GenBank/DDBJ databases">
        <title>WGS assembly of Ceratopteris richardii.</title>
        <authorList>
            <person name="Marchant D.B."/>
            <person name="Chen G."/>
            <person name="Jenkins J."/>
            <person name="Shu S."/>
            <person name="Leebens-Mack J."/>
            <person name="Grimwood J."/>
            <person name="Schmutz J."/>
            <person name="Soltis P."/>
            <person name="Soltis D."/>
            <person name="Chen Z.-H."/>
        </authorList>
    </citation>
    <scope>NUCLEOTIDE SEQUENCE [LARGE SCALE GENOMIC DNA]</scope>
    <source>
        <strain evidence="2">Whitten #5841</strain>
        <tissue evidence="2">Leaf</tissue>
    </source>
</reference>
<gene>
    <name evidence="2" type="ORF">KP509_27G064500</name>
</gene>
<feature type="region of interest" description="Disordered" evidence="1">
    <location>
        <begin position="194"/>
        <end position="229"/>
    </location>
</feature>